<keyword evidence="1" id="KW-0732">Signal</keyword>
<protein>
    <recommendedName>
        <fullName evidence="4">Hydrophobin</fullName>
    </recommendedName>
</protein>
<comment type="caution">
    <text evidence="2">The sequence shown here is derived from an EMBL/GenBank/DDBJ whole genome shotgun (WGS) entry which is preliminary data.</text>
</comment>
<feature type="chain" id="PRO_5042071648" description="Hydrophobin" evidence="1">
    <location>
        <begin position="19"/>
        <end position="108"/>
    </location>
</feature>
<evidence type="ECO:0000313" key="3">
    <source>
        <dbReference type="Proteomes" id="UP001285441"/>
    </source>
</evidence>
<reference evidence="2" key="1">
    <citation type="journal article" date="2023" name="Mol. Phylogenet. Evol.">
        <title>Genome-scale phylogeny and comparative genomics of the fungal order Sordariales.</title>
        <authorList>
            <person name="Hensen N."/>
            <person name="Bonometti L."/>
            <person name="Westerberg I."/>
            <person name="Brannstrom I.O."/>
            <person name="Guillou S."/>
            <person name="Cros-Aarteil S."/>
            <person name="Calhoun S."/>
            <person name="Haridas S."/>
            <person name="Kuo A."/>
            <person name="Mondo S."/>
            <person name="Pangilinan J."/>
            <person name="Riley R."/>
            <person name="LaButti K."/>
            <person name="Andreopoulos B."/>
            <person name="Lipzen A."/>
            <person name="Chen C."/>
            <person name="Yan M."/>
            <person name="Daum C."/>
            <person name="Ng V."/>
            <person name="Clum A."/>
            <person name="Steindorff A."/>
            <person name="Ohm R.A."/>
            <person name="Martin F."/>
            <person name="Silar P."/>
            <person name="Natvig D.O."/>
            <person name="Lalanne C."/>
            <person name="Gautier V."/>
            <person name="Ament-Velasquez S.L."/>
            <person name="Kruys A."/>
            <person name="Hutchinson M.I."/>
            <person name="Powell A.J."/>
            <person name="Barry K."/>
            <person name="Miller A.N."/>
            <person name="Grigoriev I.V."/>
            <person name="Debuchy R."/>
            <person name="Gladieux P."/>
            <person name="Hiltunen Thoren M."/>
            <person name="Johannesson H."/>
        </authorList>
    </citation>
    <scope>NUCLEOTIDE SEQUENCE</scope>
    <source>
        <strain evidence="2">CBS 232.78</strain>
    </source>
</reference>
<evidence type="ECO:0000256" key="1">
    <source>
        <dbReference type="SAM" id="SignalP"/>
    </source>
</evidence>
<accession>A0AAE0NUF8</accession>
<proteinExistence type="predicted"/>
<reference evidence="2" key="2">
    <citation type="submission" date="2023-06" db="EMBL/GenBank/DDBJ databases">
        <authorList>
            <consortium name="Lawrence Berkeley National Laboratory"/>
            <person name="Haridas S."/>
            <person name="Hensen N."/>
            <person name="Bonometti L."/>
            <person name="Westerberg I."/>
            <person name="Brannstrom I.O."/>
            <person name="Guillou S."/>
            <person name="Cros-Aarteil S."/>
            <person name="Calhoun S."/>
            <person name="Kuo A."/>
            <person name="Mondo S."/>
            <person name="Pangilinan J."/>
            <person name="Riley R."/>
            <person name="LaButti K."/>
            <person name="Andreopoulos B."/>
            <person name="Lipzen A."/>
            <person name="Chen C."/>
            <person name="Yanf M."/>
            <person name="Daum C."/>
            <person name="Ng V."/>
            <person name="Clum A."/>
            <person name="Steindorff A."/>
            <person name="Ohm R."/>
            <person name="Martin F."/>
            <person name="Silar P."/>
            <person name="Natvig D."/>
            <person name="Lalanne C."/>
            <person name="Gautier V."/>
            <person name="Ament-velasquez S.L."/>
            <person name="Kruys A."/>
            <person name="Hutchinson M.I."/>
            <person name="Powell A.J."/>
            <person name="Barry K."/>
            <person name="Miller A.N."/>
            <person name="Grigoriev I.V."/>
            <person name="Debuchy R."/>
            <person name="Gladieux P."/>
            <person name="Thoren M.H."/>
            <person name="Johannesson H."/>
        </authorList>
    </citation>
    <scope>NUCLEOTIDE SEQUENCE</scope>
    <source>
        <strain evidence="2">CBS 232.78</strain>
    </source>
</reference>
<evidence type="ECO:0000313" key="2">
    <source>
        <dbReference type="EMBL" id="KAK3387734.1"/>
    </source>
</evidence>
<keyword evidence="3" id="KW-1185">Reference proteome</keyword>
<gene>
    <name evidence="2" type="ORF">B0H63DRAFT_521760</name>
</gene>
<dbReference type="Proteomes" id="UP001285441">
    <property type="component" value="Unassembled WGS sequence"/>
</dbReference>
<evidence type="ECO:0008006" key="4">
    <source>
        <dbReference type="Google" id="ProtNLM"/>
    </source>
</evidence>
<dbReference type="EMBL" id="JAULSW010000003">
    <property type="protein sequence ID" value="KAK3387734.1"/>
    <property type="molecule type" value="Genomic_DNA"/>
</dbReference>
<sequence length="108" mass="10990">MQLSSIIPILTAAMAVHALPSVLEVRTGGECTDTSTTKSCCTTGSALAAIGIPILPINLGATVCAVDILAVTLCNVLNGEQKCCKPSANNEQTGLINVGGIYVQCTNL</sequence>
<dbReference type="AlphaFoldDB" id="A0AAE0NUF8"/>
<organism evidence="2 3">
    <name type="scientific">Podospora didyma</name>
    <dbReference type="NCBI Taxonomy" id="330526"/>
    <lineage>
        <taxon>Eukaryota</taxon>
        <taxon>Fungi</taxon>
        <taxon>Dikarya</taxon>
        <taxon>Ascomycota</taxon>
        <taxon>Pezizomycotina</taxon>
        <taxon>Sordariomycetes</taxon>
        <taxon>Sordariomycetidae</taxon>
        <taxon>Sordariales</taxon>
        <taxon>Podosporaceae</taxon>
        <taxon>Podospora</taxon>
    </lineage>
</organism>
<feature type="signal peptide" evidence="1">
    <location>
        <begin position="1"/>
        <end position="18"/>
    </location>
</feature>
<name>A0AAE0NUF8_9PEZI</name>